<protein>
    <submittedName>
        <fullName evidence="1">Uncharacterized protein</fullName>
    </submittedName>
</protein>
<accession>A0A4Q2UF48</accession>
<gene>
    <name evidence="1" type="ORF">EQG79_26670</name>
</gene>
<dbReference type="EMBL" id="SBLB01000010">
    <property type="protein sequence ID" value="RYC66962.1"/>
    <property type="molecule type" value="Genomic_DNA"/>
</dbReference>
<dbReference type="Proteomes" id="UP000290407">
    <property type="component" value="Unassembled WGS sequence"/>
</dbReference>
<evidence type="ECO:0000313" key="2">
    <source>
        <dbReference type="Proteomes" id="UP000290407"/>
    </source>
</evidence>
<proteinExistence type="predicted"/>
<name>A0A4Q2UF48_9BACT</name>
<dbReference type="AlphaFoldDB" id="A0A4Q2UF48"/>
<evidence type="ECO:0000313" key="1">
    <source>
        <dbReference type="EMBL" id="RYC66962.1"/>
    </source>
</evidence>
<reference evidence="1 2" key="1">
    <citation type="submission" date="2019-01" db="EMBL/GenBank/DDBJ databases">
        <title>Spirosoma flava sp. nov., a propanil-degrading bacterium isolated from herbicide-contaminated soil.</title>
        <authorList>
            <person name="Zhang L."/>
            <person name="Jiang J.-D."/>
        </authorList>
    </citation>
    <scope>NUCLEOTIDE SEQUENCE [LARGE SCALE GENOMIC DNA]</scope>
    <source>
        <strain evidence="1 2">TY50</strain>
    </source>
</reference>
<sequence>MKTSAEQLISNLQEIIALKQVNLIRIYRVDSSPAAGSVALHQQSAIWSFGSEFIKLEQTVYPVQQVLAFYHTDNILSLHVHRFVPRSYGRLITTGQLTRI</sequence>
<organism evidence="1 2">
    <name type="scientific">Spirosoma sordidisoli</name>
    <dbReference type="NCBI Taxonomy" id="2502893"/>
    <lineage>
        <taxon>Bacteria</taxon>
        <taxon>Pseudomonadati</taxon>
        <taxon>Bacteroidota</taxon>
        <taxon>Cytophagia</taxon>
        <taxon>Cytophagales</taxon>
        <taxon>Cytophagaceae</taxon>
        <taxon>Spirosoma</taxon>
    </lineage>
</organism>
<comment type="caution">
    <text evidence="1">The sequence shown here is derived from an EMBL/GenBank/DDBJ whole genome shotgun (WGS) entry which is preliminary data.</text>
</comment>
<keyword evidence="2" id="KW-1185">Reference proteome</keyword>
<dbReference type="RefSeq" id="WP_129605757.1">
    <property type="nucleotide sequence ID" value="NZ_SBLB01000010.1"/>
</dbReference>